<organism evidence="15 16">
    <name type="scientific">Paenibacillus turicensis</name>
    <dbReference type="NCBI Taxonomy" id="160487"/>
    <lineage>
        <taxon>Bacteria</taxon>
        <taxon>Bacillati</taxon>
        <taxon>Bacillota</taxon>
        <taxon>Bacilli</taxon>
        <taxon>Bacillales</taxon>
        <taxon>Paenibacillaceae</taxon>
        <taxon>Paenibacillus</taxon>
    </lineage>
</organism>
<dbReference type="Pfam" id="PF00367">
    <property type="entry name" value="PTS_EIIB"/>
    <property type="match status" value="1"/>
</dbReference>
<feature type="transmembrane region" description="Helical" evidence="12">
    <location>
        <begin position="114"/>
        <end position="144"/>
    </location>
</feature>
<dbReference type="InterPro" id="IPR036878">
    <property type="entry name" value="Glu_permease_IIB"/>
</dbReference>
<dbReference type="PROSITE" id="PS01035">
    <property type="entry name" value="PTS_EIIB_TYPE_1_CYS"/>
    <property type="match status" value="1"/>
</dbReference>
<keyword evidence="7 12" id="KW-0812">Transmembrane</keyword>
<sequence length="470" mass="50491">MSVKNEEIKSTASKILDSIGGEANIISVTHCMTRLRFNLKDMSVPDDTEIKKIQNVVGALQSGGQYQVIIGPQVEIVHDALVNQLGRNDASSMIEDDKDVKKQKKSAKNIINKIFDYLAGSLTPLIPLLLAASLCKTIVAIIGPSLLNIVSPEHDIYALFAFIGDAGFYFLPVFLGWSAARKLNVSIPIAMLLGASLIHPTFIQMATNGDQFSVYGIPTVTQNYSSTVIPILLIVWVMSYVEKWFKQHTPDTLKVFAIPFGTLLIMLPISLVVLAPLGGYLGQYIGDAIISLNNVAGPLAVAVIGATFIILVLTGMHMVLMTYLFVTFPTLGYDNFLLPGILCASWASAGVALACVYRFKNKNNKKLTLGYVITWFIGGVGEPMLYGLFVPYKTPLIAGVVSGGVAGLVAGLLELTAHVLNTSNGIYGVASFVGGSSWNYITLGITIAVALIAGFITMLFMKLDESIGAN</sequence>
<keyword evidence="6" id="KW-0598">Phosphotransferase system</keyword>
<evidence type="ECO:0000259" key="14">
    <source>
        <dbReference type="PROSITE" id="PS51103"/>
    </source>
</evidence>
<dbReference type="PROSITE" id="PS51098">
    <property type="entry name" value="PTS_EIIB_TYPE_1"/>
    <property type="match status" value="1"/>
</dbReference>
<dbReference type="EMBL" id="JAGGKG010000015">
    <property type="protein sequence ID" value="MBP1906468.1"/>
    <property type="molecule type" value="Genomic_DNA"/>
</dbReference>
<evidence type="ECO:0000256" key="11">
    <source>
        <dbReference type="PROSITE-ProRule" id="PRU00421"/>
    </source>
</evidence>
<dbReference type="Gene3D" id="3.30.1360.60">
    <property type="entry name" value="Glucose permease domain IIB"/>
    <property type="match status" value="1"/>
</dbReference>
<feature type="active site" description="Phosphocysteine intermediate; for EIIB activity" evidence="11">
    <location>
        <position position="31"/>
    </location>
</feature>
<dbReference type="CDD" id="cd00212">
    <property type="entry name" value="PTS_IIB_glc"/>
    <property type="match status" value="1"/>
</dbReference>
<evidence type="ECO:0000259" key="13">
    <source>
        <dbReference type="PROSITE" id="PS51098"/>
    </source>
</evidence>
<dbReference type="InterPro" id="IPR013013">
    <property type="entry name" value="PTS_EIIC_1"/>
</dbReference>
<evidence type="ECO:0000256" key="12">
    <source>
        <dbReference type="SAM" id="Phobius"/>
    </source>
</evidence>
<feature type="transmembrane region" description="Helical" evidence="12">
    <location>
        <begin position="371"/>
        <end position="389"/>
    </location>
</feature>
<evidence type="ECO:0000256" key="5">
    <source>
        <dbReference type="ARBA" id="ARBA00022679"/>
    </source>
</evidence>
<evidence type="ECO:0000256" key="3">
    <source>
        <dbReference type="ARBA" id="ARBA00022475"/>
    </source>
</evidence>
<name>A0ABS4FV58_9BACL</name>
<dbReference type="InterPro" id="IPR018113">
    <property type="entry name" value="PTrfase_EIIB_Cys"/>
</dbReference>
<evidence type="ECO:0000313" key="15">
    <source>
        <dbReference type="EMBL" id="MBP1906468.1"/>
    </source>
</evidence>
<comment type="caution">
    <text evidence="15">The sequence shown here is derived from an EMBL/GenBank/DDBJ whole genome shotgun (WGS) entry which is preliminary data.</text>
</comment>
<keyword evidence="3" id="KW-1003">Cell membrane</keyword>
<dbReference type="Proteomes" id="UP001519272">
    <property type="component" value="Unassembled WGS sequence"/>
</dbReference>
<feature type="transmembrane region" description="Helical" evidence="12">
    <location>
        <begin position="253"/>
        <end position="279"/>
    </location>
</feature>
<keyword evidence="10 12" id="KW-0472">Membrane</keyword>
<dbReference type="PANTHER" id="PTHR30175">
    <property type="entry name" value="PHOSPHOTRANSFERASE SYSTEM TRANSPORT PROTEIN"/>
    <property type="match status" value="1"/>
</dbReference>
<evidence type="ECO:0000313" key="16">
    <source>
        <dbReference type="Proteomes" id="UP001519272"/>
    </source>
</evidence>
<dbReference type="PROSITE" id="PS51103">
    <property type="entry name" value="PTS_EIIC_TYPE_1"/>
    <property type="match status" value="1"/>
</dbReference>
<gene>
    <name evidence="15" type="ORF">J2Z32_003118</name>
</gene>
<evidence type="ECO:0000256" key="9">
    <source>
        <dbReference type="ARBA" id="ARBA00022989"/>
    </source>
</evidence>
<dbReference type="SUPFAM" id="SSF55604">
    <property type="entry name" value="Glucose permease domain IIB"/>
    <property type="match status" value="1"/>
</dbReference>
<dbReference type="RefSeq" id="WP_210090061.1">
    <property type="nucleotide sequence ID" value="NZ_JAGGKG010000015.1"/>
</dbReference>
<evidence type="ECO:0000256" key="6">
    <source>
        <dbReference type="ARBA" id="ARBA00022683"/>
    </source>
</evidence>
<feature type="transmembrane region" description="Helical" evidence="12">
    <location>
        <begin position="156"/>
        <end position="176"/>
    </location>
</feature>
<dbReference type="InterPro" id="IPR050558">
    <property type="entry name" value="PTS_Sugar-Specific_Components"/>
</dbReference>
<feature type="domain" description="PTS EIIB type-1" evidence="13">
    <location>
        <begin position="9"/>
        <end position="91"/>
    </location>
</feature>
<feature type="transmembrane region" description="Helical" evidence="12">
    <location>
        <begin position="336"/>
        <end position="359"/>
    </location>
</feature>
<comment type="subcellular location">
    <subcellularLocation>
        <location evidence="1">Cell membrane</location>
        <topology evidence="1">Multi-pass membrane protein</topology>
    </subcellularLocation>
</comment>
<protein>
    <submittedName>
        <fullName evidence="15">PTS system beta-glucosides-specific IIC component</fullName>
    </submittedName>
</protein>
<evidence type="ECO:0000256" key="8">
    <source>
        <dbReference type="ARBA" id="ARBA00022777"/>
    </source>
</evidence>
<evidence type="ECO:0000256" key="7">
    <source>
        <dbReference type="ARBA" id="ARBA00022692"/>
    </source>
</evidence>
<dbReference type="InterPro" id="IPR003352">
    <property type="entry name" value="PTS_EIIC"/>
</dbReference>
<evidence type="ECO:0000256" key="1">
    <source>
        <dbReference type="ARBA" id="ARBA00004651"/>
    </source>
</evidence>
<keyword evidence="16" id="KW-1185">Reference proteome</keyword>
<dbReference type="PANTHER" id="PTHR30175:SF1">
    <property type="entry name" value="PTS SYSTEM ARBUTIN-, CELLOBIOSE-, AND SALICIN-SPECIFIC EIIBC COMPONENT-RELATED"/>
    <property type="match status" value="1"/>
</dbReference>
<evidence type="ECO:0000256" key="2">
    <source>
        <dbReference type="ARBA" id="ARBA00022448"/>
    </source>
</evidence>
<keyword evidence="4" id="KW-0762">Sugar transport</keyword>
<feature type="transmembrane region" description="Helical" evidence="12">
    <location>
        <begin position="223"/>
        <end position="241"/>
    </location>
</feature>
<feature type="transmembrane region" description="Helical" evidence="12">
    <location>
        <begin position="183"/>
        <end position="203"/>
    </location>
</feature>
<feature type="transmembrane region" description="Helical" evidence="12">
    <location>
        <begin position="440"/>
        <end position="461"/>
    </location>
</feature>
<keyword evidence="2" id="KW-0813">Transport</keyword>
<keyword evidence="8" id="KW-0418">Kinase</keyword>
<dbReference type="InterPro" id="IPR001996">
    <property type="entry name" value="PTS_IIB_1"/>
</dbReference>
<accession>A0ABS4FV58</accession>
<dbReference type="Pfam" id="PF02378">
    <property type="entry name" value="PTS_EIIC"/>
    <property type="match status" value="1"/>
</dbReference>
<keyword evidence="5" id="KW-0808">Transferase</keyword>
<keyword evidence="9 12" id="KW-1133">Transmembrane helix</keyword>
<evidence type="ECO:0000256" key="10">
    <source>
        <dbReference type="ARBA" id="ARBA00023136"/>
    </source>
</evidence>
<feature type="domain" description="PTS EIIC type-1" evidence="14">
    <location>
        <begin position="116"/>
        <end position="470"/>
    </location>
</feature>
<reference evidence="15 16" key="1">
    <citation type="submission" date="2021-03" db="EMBL/GenBank/DDBJ databases">
        <title>Genomic Encyclopedia of Type Strains, Phase IV (KMG-IV): sequencing the most valuable type-strain genomes for metagenomic binning, comparative biology and taxonomic classification.</title>
        <authorList>
            <person name="Goeker M."/>
        </authorList>
    </citation>
    <scope>NUCLEOTIDE SEQUENCE [LARGE SCALE GENOMIC DNA]</scope>
    <source>
        <strain evidence="15 16">DSM 14349</strain>
    </source>
</reference>
<feature type="transmembrane region" description="Helical" evidence="12">
    <location>
        <begin position="299"/>
        <end position="324"/>
    </location>
</feature>
<feature type="transmembrane region" description="Helical" evidence="12">
    <location>
        <begin position="396"/>
        <end position="420"/>
    </location>
</feature>
<proteinExistence type="predicted"/>
<evidence type="ECO:0000256" key="4">
    <source>
        <dbReference type="ARBA" id="ARBA00022597"/>
    </source>
</evidence>